<dbReference type="EMBL" id="JALLPJ020001170">
    <property type="protein sequence ID" value="KAL3775001.1"/>
    <property type="molecule type" value="Genomic_DNA"/>
</dbReference>
<keyword evidence="2" id="KW-1133">Transmembrane helix</keyword>
<evidence type="ECO:0000256" key="2">
    <source>
        <dbReference type="SAM" id="Phobius"/>
    </source>
</evidence>
<accession>A0ABD3NJ94</accession>
<comment type="caution">
    <text evidence="3">The sequence shown here is derived from an EMBL/GenBank/DDBJ whole genome shotgun (WGS) entry which is preliminary data.</text>
</comment>
<protein>
    <recommendedName>
        <fullName evidence="5">Calmodulin</fullName>
    </recommendedName>
</protein>
<evidence type="ECO:0000256" key="1">
    <source>
        <dbReference type="SAM" id="Coils"/>
    </source>
</evidence>
<dbReference type="Proteomes" id="UP001530400">
    <property type="component" value="Unassembled WGS sequence"/>
</dbReference>
<keyword evidence="4" id="KW-1185">Reference proteome</keyword>
<evidence type="ECO:0000313" key="4">
    <source>
        <dbReference type="Proteomes" id="UP001530400"/>
    </source>
</evidence>
<keyword evidence="1" id="KW-0175">Coiled coil</keyword>
<gene>
    <name evidence="3" type="ORF">ACHAWO_003579</name>
</gene>
<feature type="coiled-coil region" evidence="1">
    <location>
        <begin position="125"/>
        <end position="159"/>
    </location>
</feature>
<keyword evidence="2" id="KW-0812">Transmembrane</keyword>
<reference evidence="3 4" key="1">
    <citation type="submission" date="2024-10" db="EMBL/GenBank/DDBJ databases">
        <title>Updated reference genomes for cyclostephanoid diatoms.</title>
        <authorList>
            <person name="Roberts W.R."/>
            <person name="Alverson A.J."/>
        </authorList>
    </citation>
    <scope>NUCLEOTIDE SEQUENCE [LARGE SCALE GENOMIC DNA]</scope>
    <source>
        <strain evidence="3 4">AJA010-31</strain>
    </source>
</reference>
<keyword evidence="2" id="KW-0472">Membrane</keyword>
<organism evidence="3 4">
    <name type="scientific">Cyclotella atomus</name>
    <dbReference type="NCBI Taxonomy" id="382360"/>
    <lineage>
        <taxon>Eukaryota</taxon>
        <taxon>Sar</taxon>
        <taxon>Stramenopiles</taxon>
        <taxon>Ochrophyta</taxon>
        <taxon>Bacillariophyta</taxon>
        <taxon>Coscinodiscophyceae</taxon>
        <taxon>Thalassiosirophycidae</taxon>
        <taxon>Stephanodiscales</taxon>
        <taxon>Stephanodiscaceae</taxon>
        <taxon>Cyclotella</taxon>
    </lineage>
</organism>
<evidence type="ECO:0000313" key="3">
    <source>
        <dbReference type="EMBL" id="KAL3775001.1"/>
    </source>
</evidence>
<dbReference type="AlphaFoldDB" id="A0ABD3NJ94"/>
<name>A0ABD3NJ94_9STRA</name>
<evidence type="ECO:0008006" key="5">
    <source>
        <dbReference type="Google" id="ProtNLM"/>
    </source>
</evidence>
<sequence>MPNLMPSATTMAARAVACSALSEPLLPNSRPKAVQFGAADEDEDDGEKTESKNRVGSFLVTSLVCVVAAGAFAASAVAMVSVQTIAVFVAGGICCLNAPTIVQRHHQISGSPNLRTSIGLLREQANVLSDSVDFLQSSIDRLQDEVDDLKLVENNLSNIVKEQGSNAMEFAELVKENEQILDAMKHNLRENFVSELAKIILRSDKDGDMTIDPKEGHLLALRLKIQLQPMGIDLDTDLFTEMLNEDNDIGSILKFCGQVLYAQLSDQNEASVDSSYDELSDDEFSGGEGPTDFATFCRNLSTMTEEELEEDGKNIKMSLEDKMSMFTVQEKYSKGKLFLWSVEVSRGTRMSVFPGAQIRKQRYSRLGKIADEADKRANHARKTAMLIEKKRSPFAKQTTSPAASTLAMISTQAVLVFVAGGICCLNAPALVYKHFLISKSPNLRSSIEMLRTQVNILKESTQFLSRSVSQLQDEVEDIRIDQQNLENIVSQAGYNCLEFIELVKENEALLDRMKRNLRETFVTEMTKLILRSDKDDNMKIDLEESRVLALRLKVQLQPHGIDLDSNKFQRMIREDNSIPNILKFCGEVLFPEVTARGDDPSIDSQYEDDSYLDEDDEYNYDPVFEKHVATHGSKPASLSDYCKTLSRMTTRELDDKGDGKMTTEDKLGMFTVHSKFSRGSVEVARGSRMSVLPRAQVRKKRYNRVSQLATEAHRRASITQKTVVAIEKKTKRRQIHDV</sequence>
<proteinExistence type="predicted"/>
<feature type="transmembrane region" description="Helical" evidence="2">
    <location>
        <begin position="58"/>
        <end position="79"/>
    </location>
</feature>